<accession>A0A9X0DPW0</accession>
<feature type="region of interest" description="Disordered" evidence="2">
    <location>
        <begin position="887"/>
        <end position="932"/>
    </location>
</feature>
<feature type="region of interest" description="Disordered" evidence="2">
    <location>
        <begin position="612"/>
        <end position="642"/>
    </location>
</feature>
<feature type="compositionally biased region" description="Low complexity" evidence="2">
    <location>
        <begin position="186"/>
        <end position="195"/>
    </location>
</feature>
<protein>
    <submittedName>
        <fullName evidence="3">Uncharacterized protein</fullName>
    </submittedName>
</protein>
<evidence type="ECO:0000256" key="1">
    <source>
        <dbReference type="SAM" id="Coils"/>
    </source>
</evidence>
<feature type="compositionally biased region" description="Polar residues" evidence="2">
    <location>
        <begin position="995"/>
        <end position="1019"/>
    </location>
</feature>
<feature type="compositionally biased region" description="Basic and acidic residues" evidence="2">
    <location>
        <begin position="559"/>
        <end position="568"/>
    </location>
</feature>
<proteinExistence type="predicted"/>
<dbReference type="EMBL" id="JAPEIS010000001">
    <property type="protein sequence ID" value="KAJ8070155.1"/>
    <property type="molecule type" value="Genomic_DNA"/>
</dbReference>
<gene>
    <name evidence="3" type="ORF">OCU04_000548</name>
</gene>
<feature type="compositionally biased region" description="Polar residues" evidence="2">
    <location>
        <begin position="666"/>
        <end position="682"/>
    </location>
</feature>
<sequence>MTSTKDIQTPFAKGASVDKKDASTEKTPVNNNQTPTISDTTSTSSTMAPTLKPLPLSNRKRSSAASSNDEGTGNESSNPIKRTRIEGEKKTPPSQSTSSRGLTRPEDHVFYVPEGAIVFGKTANKKDVEGFSSAVTPSQKLIDVKVPAQDVKNETVQLSSQATTSSRIPPSPPTPATEEDDEEEVLSPPSTSPTRFTTLNKIMRRACNTKADDTNSVVLCRDMAEIMKIKDYNFAVMSKKLAKLEKDAEANLLLANDSKSDLLEKAKAETRRVKAELQNQLEESHEVINEWKLTFDGLAVDYRRSITVQEDALKEAATAKKEVDQPRLDVTNSIAYKELLEKFNASEKRAAAAEEKALCGDPADKKKIRQLKRQINEFEAVHKDNVKVYEDLKSKYNRESQAHEDKCEELKKQIHDRQQRMEGEFQRGCNVMENHYRHEYQHLKSELRNYQLENQHLQSELGYYQVEHQRLQSELAQGRQWANSIVNSCPYPIDRVIEAENARDWAFAESNEAVRANLGGLQELEREQARILEEHNEYLRGRTLAAGSEGDGVPYIKTEPAEEGRHDGMYSATPPPQRQTARAQSPVSNTTEPFPLYDDNMAMDILADVQQQEQKQYQDDDNHHFSSHTGDDSDNDGAPAAPAAGLATAKLRTRKSRAQLREYQPVDSNPSHGIHQAFSSTRDPGDFRTIFKCPHNRGTSGNNCNHCGEQVFFEGDKEFDSEQPAATPQDEEYFDDLPDYESDEPVSPPPEEPKRGARRYIEVQPYAGIPNSVIEDNTTPPPPGERCSHEIMYGNTCGVCGETMKDASKVTRQAAPAVPAPVAKDKIAGTSARGSQSLAKKDACQHLHLDKYGVCEDCYKCQHLKVNDDDGTCQFCWQNVNPPVAAPGVAAPSASSSLPPPPSKKRRNRLEVDSELKSESKARSRPIKKVKTVAKNSLDSMFPTLPDFHPDQAAPPTSSAAPTFSAASFFKPAHPGWKTPAVLSNPLPPAPAASTFEQAPSVAATSPKCSQSNPSYTSPSPAPSNEEAGDGSK</sequence>
<feature type="region of interest" description="Disordered" evidence="2">
    <location>
        <begin position="550"/>
        <end position="595"/>
    </location>
</feature>
<keyword evidence="4" id="KW-1185">Reference proteome</keyword>
<feature type="coiled-coil region" evidence="1">
    <location>
        <begin position="393"/>
        <end position="460"/>
    </location>
</feature>
<dbReference type="PANTHER" id="PTHR24216">
    <property type="entry name" value="PAXILLIN-RELATED"/>
    <property type="match status" value="1"/>
</dbReference>
<feature type="region of interest" description="Disordered" evidence="2">
    <location>
        <begin position="943"/>
        <end position="962"/>
    </location>
</feature>
<feature type="compositionally biased region" description="Polar residues" evidence="2">
    <location>
        <begin position="92"/>
        <end position="101"/>
    </location>
</feature>
<feature type="coiled-coil region" evidence="1">
    <location>
        <begin position="260"/>
        <end position="294"/>
    </location>
</feature>
<feature type="compositionally biased region" description="Low complexity" evidence="2">
    <location>
        <begin position="34"/>
        <end position="46"/>
    </location>
</feature>
<dbReference type="AlphaFoldDB" id="A0A9X0DPW0"/>
<evidence type="ECO:0000313" key="4">
    <source>
        <dbReference type="Proteomes" id="UP001152300"/>
    </source>
</evidence>
<comment type="caution">
    <text evidence="3">The sequence shown here is derived from an EMBL/GenBank/DDBJ whole genome shotgun (WGS) entry which is preliminary data.</text>
</comment>
<feature type="compositionally biased region" description="Basic residues" evidence="2">
    <location>
        <begin position="923"/>
        <end position="932"/>
    </location>
</feature>
<feature type="compositionally biased region" description="Acidic residues" evidence="2">
    <location>
        <begin position="729"/>
        <end position="744"/>
    </location>
</feature>
<feature type="compositionally biased region" description="Polar residues" evidence="2">
    <location>
        <begin position="69"/>
        <end position="80"/>
    </location>
</feature>
<dbReference type="Proteomes" id="UP001152300">
    <property type="component" value="Unassembled WGS sequence"/>
</dbReference>
<name>A0A9X0DPW0_9HELO</name>
<feature type="region of interest" description="Disordered" evidence="2">
    <location>
        <begin position="662"/>
        <end position="684"/>
    </location>
</feature>
<organism evidence="3 4">
    <name type="scientific">Sclerotinia nivalis</name>
    <dbReference type="NCBI Taxonomy" id="352851"/>
    <lineage>
        <taxon>Eukaryota</taxon>
        <taxon>Fungi</taxon>
        <taxon>Dikarya</taxon>
        <taxon>Ascomycota</taxon>
        <taxon>Pezizomycotina</taxon>
        <taxon>Leotiomycetes</taxon>
        <taxon>Helotiales</taxon>
        <taxon>Sclerotiniaceae</taxon>
        <taxon>Sclerotinia</taxon>
    </lineage>
</organism>
<feature type="compositionally biased region" description="Low complexity" evidence="2">
    <location>
        <begin position="887"/>
        <end position="897"/>
    </location>
</feature>
<feature type="compositionally biased region" description="Basic and acidic residues" evidence="2">
    <location>
        <begin position="909"/>
        <end position="922"/>
    </location>
</feature>
<feature type="region of interest" description="Disordered" evidence="2">
    <location>
        <begin position="975"/>
        <end position="1033"/>
    </location>
</feature>
<dbReference type="OrthoDB" id="3554662at2759"/>
<feature type="compositionally biased region" description="Polar residues" evidence="2">
    <location>
        <begin position="578"/>
        <end position="592"/>
    </location>
</feature>
<feature type="region of interest" description="Disordered" evidence="2">
    <location>
        <begin position="155"/>
        <end position="195"/>
    </location>
</feature>
<keyword evidence="1" id="KW-0175">Coiled coil</keyword>
<feature type="region of interest" description="Disordered" evidence="2">
    <location>
        <begin position="718"/>
        <end position="787"/>
    </location>
</feature>
<reference evidence="3" key="1">
    <citation type="submission" date="2022-11" db="EMBL/GenBank/DDBJ databases">
        <title>Genome Resource of Sclerotinia nivalis Strain SnTB1, a Plant Pathogen Isolated from American Ginseng.</title>
        <authorList>
            <person name="Fan S."/>
        </authorList>
    </citation>
    <scope>NUCLEOTIDE SEQUENCE</scope>
    <source>
        <strain evidence="3">SnTB1</strain>
    </source>
</reference>
<feature type="compositionally biased region" description="Basic and acidic residues" evidence="2">
    <location>
        <begin position="751"/>
        <end position="761"/>
    </location>
</feature>
<evidence type="ECO:0000313" key="3">
    <source>
        <dbReference type="EMBL" id="KAJ8070155.1"/>
    </source>
</evidence>
<evidence type="ECO:0000256" key="2">
    <source>
        <dbReference type="SAM" id="MobiDB-lite"/>
    </source>
</evidence>
<feature type="region of interest" description="Disordered" evidence="2">
    <location>
        <begin position="1"/>
        <end position="107"/>
    </location>
</feature>